<evidence type="ECO:0008006" key="4">
    <source>
        <dbReference type="Google" id="ProtNLM"/>
    </source>
</evidence>
<dbReference type="RefSeq" id="WP_188437515.1">
    <property type="nucleotide sequence ID" value="NZ_BMCM01000005.1"/>
</dbReference>
<organism evidence="2 3">
    <name type="scientific">Microbacterium murale</name>
    <dbReference type="NCBI Taxonomy" id="1081040"/>
    <lineage>
        <taxon>Bacteria</taxon>
        <taxon>Bacillati</taxon>
        <taxon>Actinomycetota</taxon>
        <taxon>Actinomycetes</taxon>
        <taxon>Micrococcales</taxon>
        <taxon>Microbacteriaceae</taxon>
        <taxon>Microbacterium</taxon>
    </lineage>
</organism>
<evidence type="ECO:0000256" key="1">
    <source>
        <dbReference type="SAM" id="SignalP"/>
    </source>
</evidence>
<dbReference type="PANTHER" id="PTHR43649:SF12">
    <property type="entry name" value="DIACETYLCHITOBIOSE BINDING PROTEIN DASA"/>
    <property type="match status" value="1"/>
</dbReference>
<keyword evidence="3" id="KW-1185">Reference proteome</keyword>
<protein>
    <recommendedName>
        <fullName evidence="4">Carbohydrate ABC transporter substrate-binding protein (CUT1 family)</fullName>
    </recommendedName>
</protein>
<reference evidence="3" key="1">
    <citation type="journal article" date="2019" name="Int. J. Syst. Evol. Microbiol.">
        <title>The Global Catalogue of Microorganisms (GCM) 10K type strain sequencing project: providing services to taxonomists for standard genome sequencing and annotation.</title>
        <authorList>
            <consortium name="The Broad Institute Genomics Platform"/>
            <consortium name="The Broad Institute Genome Sequencing Center for Infectious Disease"/>
            <person name="Wu L."/>
            <person name="Ma J."/>
        </authorList>
    </citation>
    <scope>NUCLEOTIDE SEQUENCE [LARGE SCALE GENOMIC DNA]</scope>
    <source>
        <strain evidence="3">CCM 7640</strain>
    </source>
</reference>
<gene>
    <name evidence="2" type="ORF">GCM10007269_31420</name>
</gene>
<evidence type="ECO:0000313" key="3">
    <source>
        <dbReference type="Proteomes" id="UP000629365"/>
    </source>
</evidence>
<dbReference type="EMBL" id="BMCM01000005">
    <property type="protein sequence ID" value="GGD86258.1"/>
    <property type="molecule type" value="Genomic_DNA"/>
</dbReference>
<proteinExistence type="predicted"/>
<dbReference type="Gene3D" id="3.40.190.10">
    <property type="entry name" value="Periplasmic binding protein-like II"/>
    <property type="match status" value="2"/>
</dbReference>
<dbReference type="InterPro" id="IPR006059">
    <property type="entry name" value="SBP"/>
</dbReference>
<feature type="chain" id="PRO_5046494191" description="Carbohydrate ABC transporter substrate-binding protein (CUT1 family)" evidence="1">
    <location>
        <begin position="26"/>
        <end position="438"/>
    </location>
</feature>
<dbReference type="PROSITE" id="PS51257">
    <property type="entry name" value="PROKAR_LIPOPROTEIN"/>
    <property type="match status" value="1"/>
</dbReference>
<dbReference type="InterPro" id="IPR050490">
    <property type="entry name" value="Bact_solute-bd_prot1"/>
</dbReference>
<dbReference type="Proteomes" id="UP000629365">
    <property type="component" value="Unassembled WGS sequence"/>
</dbReference>
<sequence length="438" mass="46332">MRRASRTRGIIALAGLAVTALAVSACSVGSIGGGDEEGVTIRLTNFNTEDAVEYSNLLIEGFEAENPGITVELDTIPSGSEGDNVIKTRLSSGDMTEVFAYNSGSLLQAIRPDDFLVPLDDEEWLSHISDSYLPAVSTDAGVYGAPSGGTTPGGVIYNKRIYEELGLEVPTSWDEFRANNQAILDSGVAAPVQQTFGDSWTAQLILLADFANIAAEDPDWAADYTANKVGYADEPALSSWKNAQQVYDDGFLSADYASALYDDGVRAVAEGTAVHYPMLAGVIGAVEQNYPDKIDDIGMFAMPAQDPENTRLTLFLPGGFFIPKSAEGAKLEAAKKFVAYTQSEAGCQALIDAGDTGPFANDRCAVPDDVPDAIKELQAYVDAGDTGPGLEFVSPLKGPNLPQLAVEVGSGIRDAKSGAELYDQDVAKQAQQLGLEGW</sequence>
<dbReference type="PANTHER" id="PTHR43649">
    <property type="entry name" value="ARABINOSE-BINDING PROTEIN-RELATED"/>
    <property type="match status" value="1"/>
</dbReference>
<dbReference type="SUPFAM" id="SSF53850">
    <property type="entry name" value="Periplasmic binding protein-like II"/>
    <property type="match status" value="1"/>
</dbReference>
<accession>A0ABQ1RXQ0</accession>
<evidence type="ECO:0000313" key="2">
    <source>
        <dbReference type="EMBL" id="GGD86258.1"/>
    </source>
</evidence>
<keyword evidence="1" id="KW-0732">Signal</keyword>
<dbReference type="Pfam" id="PF01547">
    <property type="entry name" value="SBP_bac_1"/>
    <property type="match status" value="1"/>
</dbReference>
<name>A0ABQ1RXQ0_9MICO</name>
<feature type="signal peptide" evidence="1">
    <location>
        <begin position="1"/>
        <end position="25"/>
    </location>
</feature>
<comment type="caution">
    <text evidence="2">The sequence shown here is derived from an EMBL/GenBank/DDBJ whole genome shotgun (WGS) entry which is preliminary data.</text>
</comment>